<proteinExistence type="inferred from homology"/>
<feature type="transmembrane region" description="Helical" evidence="7">
    <location>
        <begin position="177"/>
        <end position="195"/>
    </location>
</feature>
<dbReference type="InterPro" id="IPR032816">
    <property type="entry name" value="VTT_dom"/>
</dbReference>
<dbReference type="AlphaFoldDB" id="A0ABD6FH55"/>
<feature type="transmembrane region" description="Helical" evidence="7">
    <location>
        <begin position="12"/>
        <end position="37"/>
    </location>
</feature>
<evidence type="ECO:0000313" key="9">
    <source>
        <dbReference type="EMBL" id="MFO7192651.1"/>
    </source>
</evidence>
<dbReference type="PANTHER" id="PTHR30353:SF0">
    <property type="entry name" value="TRANSMEMBRANE PROTEIN"/>
    <property type="match status" value="1"/>
</dbReference>
<comment type="similarity">
    <text evidence="2 7">Belongs to the DedA family.</text>
</comment>
<evidence type="ECO:0000256" key="7">
    <source>
        <dbReference type="RuleBase" id="RU367016"/>
    </source>
</evidence>
<evidence type="ECO:0000256" key="3">
    <source>
        <dbReference type="ARBA" id="ARBA00022475"/>
    </source>
</evidence>
<dbReference type="Pfam" id="PF09335">
    <property type="entry name" value="VTT_dom"/>
    <property type="match status" value="1"/>
</dbReference>
<evidence type="ECO:0000259" key="8">
    <source>
        <dbReference type="Pfam" id="PF09335"/>
    </source>
</evidence>
<sequence length="211" mass="23069">MHGLSWLTDAGPTVVWVVVLSFVFIECSLIVGLFLPGDTLLFAAGVILADHDAEASAWWLSLVALGVAVVANHVGYLIGSKVGTRFVARRGGKILNRENLERARAFLDRRGVFAIVLARWLPWVRTLAPLVAGAAGMDKRKYLFATAVGAVLWVPTLVLLGYYGSGLLDQLPWLQELVMWGMVVCVVAGTIWGLWKYRQEIAKPVEDEPVG</sequence>
<dbReference type="GO" id="GO:0005886">
    <property type="term" value="C:plasma membrane"/>
    <property type="evidence" value="ECO:0007669"/>
    <property type="project" value="UniProtKB-SubCell"/>
</dbReference>
<name>A0ABD6FH55_9PSEU</name>
<dbReference type="InterPro" id="IPR032818">
    <property type="entry name" value="DedA-like"/>
</dbReference>
<dbReference type="Proteomes" id="UP000249324">
    <property type="component" value="Unassembled WGS sequence"/>
</dbReference>
<keyword evidence="4 7" id="KW-0812">Transmembrane</keyword>
<feature type="transmembrane region" description="Helical" evidence="7">
    <location>
        <begin position="57"/>
        <end position="79"/>
    </location>
</feature>
<keyword evidence="5 7" id="KW-1133">Transmembrane helix</keyword>
<protein>
    <submittedName>
        <fullName evidence="9">DedA family protein</fullName>
    </submittedName>
</protein>
<comment type="caution">
    <text evidence="9">The sequence shown here is derived from an EMBL/GenBank/DDBJ whole genome shotgun (WGS) entry which is preliminary data.</text>
</comment>
<organism evidence="9 10">
    <name type="scientific">Thermocrispum agreste</name>
    <dbReference type="NCBI Taxonomy" id="37925"/>
    <lineage>
        <taxon>Bacteria</taxon>
        <taxon>Bacillati</taxon>
        <taxon>Actinomycetota</taxon>
        <taxon>Actinomycetes</taxon>
        <taxon>Pseudonocardiales</taxon>
        <taxon>Pseudonocardiaceae</taxon>
        <taxon>Thermocrispum</taxon>
    </lineage>
</organism>
<accession>A0ABD6FH55</accession>
<reference evidence="9 10" key="1">
    <citation type="journal article" date="2021" name="BMC Genomics">
        <title>Genome-resolved metagenome and metatranscriptome analyses of thermophilic composting reveal key bacterial players and their metabolic interactions.</title>
        <authorList>
            <person name="Braga L.P.P."/>
            <person name="Pereira R.V."/>
            <person name="Martins L.F."/>
            <person name="Moura L.M.S."/>
            <person name="Sanchez F.B."/>
            <person name="Patane J.S.L."/>
            <person name="da Silva A.M."/>
            <person name="Setubal J.C."/>
        </authorList>
    </citation>
    <scope>NUCLEOTIDE SEQUENCE [LARGE SCALE GENOMIC DNA]</scope>
    <source>
        <strain evidence="9">ZC4RG45</strain>
    </source>
</reference>
<evidence type="ECO:0000256" key="4">
    <source>
        <dbReference type="ARBA" id="ARBA00022692"/>
    </source>
</evidence>
<evidence type="ECO:0000256" key="5">
    <source>
        <dbReference type="ARBA" id="ARBA00022989"/>
    </source>
</evidence>
<evidence type="ECO:0000256" key="1">
    <source>
        <dbReference type="ARBA" id="ARBA00004651"/>
    </source>
</evidence>
<evidence type="ECO:0000256" key="6">
    <source>
        <dbReference type="ARBA" id="ARBA00023136"/>
    </source>
</evidence>
<gene>
    <name evidence="9" type="ORF">DIU77_010465</name>
</gene>
<keyword evidence="6 7" id="KW-0472">Membrane</keyword>
<keyword evidence="3 7" id="KW-1003">Cell membrane</keyword>
<dbReference type="EMBL" id="QGUI02000117">
    <property type="protein sequence ID" value="MFO7192651.1"/>
    <property type="molecule type" value="Genomic_DNA"/>
</dbReference>
<evidence type="ECO:0000256" key="2">
    <source>
        <dbReference type="ARBA" id="ARBA00010792"/>
    </source>
</evidence>
<feature type="domain" description="VTT" evidence="8">
    <location>
        <begin position="35"/>
        <end position="162"/>
    </location>
</feature>
<evidence type="ECO:0000313" key="10">
    <source>
        <dbReference type="Proteomes" id="UP000249324"/>
    </source>
</evidence>
<dbReference type="PANTHER" id="PTHR30353">
    <property type="entry name" value="INNER MEMBRANE PROTEIN DEDA-RELATED"/>
    <property type="match status" value="1"/>
</dbReference>
<feature type="transmembrane region" description="Helical" evidence="7">
    <location>
        <begin position="142"/>
        <end position="165"/>
    </location>
</feature>
<comment type="subcellular location">
    <subcellularLocation>
        <location evidence="1 7">Cell membrane</location>
        <topology evidence="1 7">Multi-pass membrane protein</topology>
    </subcellularLocation>
</comment>